<name>A0A0M0K943_9EUKA</name>
<sequence>MPFAATAPGLFGASTLCSPSICADVHATVRSRLEEGDVDGIMSEVRTMTGESDPLAALTSLLREVGELRELQNRLLQSTNQMSVEAALDSIEDAMRALTELKEAEKVMGATLGLDGWRAVAAEVEAARHLEARIRAFAGVHSKDGGSLEAALRTLQHRERERLSLIQLRNDVL</sequence>
<evidence type="ECO:0000313" key="1">
    <source>
        <dbReference type="EMBL" id="KOO35345.1"/>
    </source>
</evidence>
<organism evidence="1 2">
    <name type="scientific">Chrysochromulina tobinii</name>
    <dbReference type="NCBI Taxonomy" id="1460289"/>
    <lineage>
        <taxon>Eukaryota</taxon>
        <taxon>Haptista</taxon>
        <taxon>Haptophyta</taxon>
        <taxon>Prymnesiophyceae</taxon>
        <taxon>Prymnesiales</taxon>
        <taxon>Chrysochromulinaceae</taxon>
        <taxon>Chrysochromulina</taxon>
    </lineage>
</organism>
<dbReference type="EMBL" id="JWZX01000903">
    <property type="protein sequence ID" value="KOO35345.1"/>
    <property type="molecule type" value="Genomic_DNA"/>
</dbReference>
<dbReference type="AlphaFoldDB" id="A0A0M0K943"/>
<accession>A0A0M0K943</accession>
<feature type="non-terminal residue" evidence="1">
    <location>
        <position position="173"/>
    </location>
</feature>
<gene>
    <name evidence="1" type="ORF">Ctob_010726</name>
</gene>
<proteinExistence type="predicted"/>
<dbReference type="Proteomes" id="UP000037460">
    <property type="component" value="Unassembled WGS sequence"/>
</dbReference>
<evidence type="ECO:0000313" key="2">
    <source>
        <dbReference type="Proteomes" id="UP000037460"/>
    </source>
</evidence>
<reference evidence="2" key="1">
    <citation type="journal article" date="2015" name="PLoS Genet.">
        <title>Genome Sequence and Transcriptome Analyses of Chrysochromulina tobin: Metabolic Tools for Enhanced Algal Fitness in the Prominent Order Prymnesiales (Haptophyceae).</title>
        <authorList>
            <person name="Hovde B.T."/>
            <person name="Deodato C.R."/>
            <person name="Hunsperger H.M."/>
            <person name="Ryken S.A."/>
            <person name="Yost W."/>
            <person name="Jha R.K."/>
            <person name="Patterson J."/>
            <person name="Monnat R.J. Jr."/>
            <person name="Barlow S.B."/>
            <person name="Starkenburg S.R."/>
            <person name="Cattolico R.A."/>
        </authorList>
    </citation>
    <scope>NUCLEOTIDE SEQUENCE</scope>
    <source>
        <strain evidence="2">CCMP291</strain>
    </source>
</reference>
<keyword evidence="2" id="KW-1185">Reference proteome</keyword>
<protein>
    <submittedName>
        <fullName evidence="1">Uncharacterized protein</fullName>
    </submittedName>
</protein>
<comment type="caution">
    <text evidence="1">The sequence shown here is derived from an EMBL/GenBank/DDBJ whole genome shotgun (WGS) entry which is preliminary data.</text>
</comment>